<sequence length="248" mass="25256">PAPTGTPGAAPPPASLSASPSPGVDDDGAGDGNIIADILDRLGDLFGGGRDDDEETPEPTPSATPSVRPPATGRPTPPAPGCAAKPSPTPIGPAEEGTLLPRIAPEPGQPAVPATPSKLTGSAVTMTGLRFEGIVDLPTADGTLKALKFSMERAVTDDFLLRSPGPAGRTLRYATARLTVQGDVAFYATRFVGRLLGIKITLTPDLPFPDGIPITSPIPITFTDPAIDLAFVNSDTLTARPALTVTLA</sequence>
<reference evidence="2 3" key="1">
    <citation type="submission" date="2018-01" db="EMBL/GenBank/DDBJ databases">
        <title>Draft genome sequence of Salinispora sp. 13K206.</title>
        <authorList>
            <person name="Sahin N."/>
            <person name="Saygin H."/>
            <person name="Ay H."/>
        </authorList>
    </citation>
    <scope>NUCLEOTIDE SEQUENCE [LARGE SCALE GENOMIC DNA]</scope>
    <source>
        <strain evidence="2 3">13K206</strain>
    </source>
</reference>
<dbReference type="EMBL" id="POUB01000352">
    <property type="protein sequence ID" value="PZF86397.1"/>
    <property type="molecule type" value="Genomic_DNA"/>
</dbReference>
<name>A0A2W2CDL2_9ACTN</name>
<feature type="non-terminal residue" evidence="2">
    <location>
        <position position="1"/>
    </location>
</feature>
<accession>A0A2W2CDL2</accession>
<keyword evidence="3" id="KW-1185">Reference proteome</keyword>
<evidence type="ECO:0000313" key="3">
    <source>
        <dbReference type="Proteomes" id="UP000248749"/>
    </source>
</evidence>
<comment type="caution">
    <text evidence="2">The sequence shown here is derived from an EMBL/GenBank/DDBJ whole genome shotgun (WGS) entry which is preliminary data.</text>
</comment>
<evidence type="ECO:0000313" key="2">
    <source>
        <dbReference type="EMBL" id="PZF86397.1"/>
    </source>
</evidence>
<organism evidence="2 3">
    <name type="scientific">Micromonospora deserti</name>
    <dbReference type="NCBI Taxonomy" id="2070366"/>
    <lineage>
        <taxon>Bacteria</taxon>
        <taxon>Bacillati</taxon>
        <taxon>Actinomycetota</taxon>
        <taxon>Actinomycetes</taxon>
        <taxon>Micromonosporales</taxon>
        <taxon>Micromonosporaceae</taxon>
        <taxon>Micromonospora</taxon>
    </lineage>
</organism>
<feature type="region of interest" description="Disordered" evidence="1">
    <location>
        <begin position="1"/>
        <end position="118"/>
    </location>
</feature>
<proteinExistence type="predicted"/>
<protein>
    <submittedName>
        <fullName evidence="2">Uncharacterized protein</fullName>
    </submittedName>
</protein>
<feature type="compositionally biased region" description="Pro residues" evidence="1">
    <location>
        <begin position="1"/>
        <end position="14"/>
    </location>
</feature>
<gene>
    <name evidence="2" type="ORF">C1I99_28930</name>
</gene>
<evidence type="ECO:0000256" key="1">
    <source>
        <dbReference type="SAM" id="MobiDB-lite"/>
    </source>
</evidence>
<dbReference type="Proteomes" id="UP000248749">
    <property type="component" value="Unassembled WGS sequence"/>
</dbReference>
<dbReference type="AlphaFoldDB" id="A0A2W2CDL2"/>